<accession>G1CW71</accession>
<sequence>LAVTEDQELEFAHKGWNASSPELKFEAEQFFQCCGFEIANEGVRCSEIAACGESLTCPTCQGLLKGRINKAFNSAGGFGLFFSFTE</sequence>
<proteinExistence type="predicted"/>
<organism evidence="1">
    <name type="scientific">Tigriopus californicus</name>
    <name type="common">Marine copepod</name>
    <dbReference type="NCBI Taxonomy" id="6832"/>
    <lineage>
        <taxon>Eukaryota</taxon>
        <taxon>Metazoa</taxon>
        <taxon>Ecdysozoa</taxon>
        <taxon>Arthropoda</taxon>
        <taxon>Crustacea</taxon>
        <taxon>Multicrustacea</taxon>
        <taxon>Hexanauplia</taxon>
        <taxon>Copepoda</taxon>
        <taxon>Harpacticoida</taxon>
        <taxon>Harpacticidae</taxon>
        <taxon>Tigriopus</taxon>
    </lineage>
</organism>
<feature type="non-terminal residue" evidence="1">
    <location>
        <position position="86"/>
    </location>
</feature>
<dbReference type="EMBL" id="JF928227">
    <property type="protein sequence ID" value="AEK11931.1"/>
    <property type="molecule type" value="Genomic_DNA"/>
</dbReference>
<name>G1CW71_TIGCA</name>
<protein>
    <submittedName>
        <fullName evidence="1">Tetraspanin-13-like protein</fullName>
    </submittedName>
</protein>
<dbReference type="AlphaFoldDB" id="G1CW71"/>
<reference evidence="1" key="1">
    <citation type="journal article" date="2011" name="BMC Genet.">
        <title>Interpopulation hybridization results in widespread viability selection across the genome in Tigriopus californicus.</title>
        <authorList>
            <person name="Pritchard V.L."/>
            <person name="Dimond L."/>
            <person name="Harrison J.S."/>
            <person name="Velazquez C.C."/>
            <person name="Zieba J.T."/>
            <person name="Burton R.S."/>
            <person name="Edmands S."/>
        </authorList>
    </citation>
    <scope>NUCLEOTIDE SEQUENCE</scope>
</reference>
<evidence type="ECO:0000313" key="1">
    <source>
        <dbReference type="EMBL" id="AEK11931.1"/>
    </source>
</evidence>
<feature type="non-terminal residue" evidence="1">
    <location>
        <position position="1"/>
    </location>
</feature>